<accession>A0AA40D198</accession>
<organism evidence="2 3">
    <name type="scientific">Cercophora newfieldiana</name>
    <dbReference type="NCBI Taxonomy" id="92897"/>
    <lineage>
        <taxon>Eukaryota</taxon>
        <taxon>Fungi</taxon>
        <taxon>Dikarya</taxon>
        <taxon>Ascomycota</taxon>
        <taxon>Pezizomycotina</taxon>
        <taxon>Sordariomycetes</taxon>
        <taxon>Sordariomycetidae</taxon>
        <taxon>Sordariales</taxon>
        <taxon>Lasiosphaeriaceae</taxon>
        <taxon>Cercophora</taxon>
    </lineage>
</organism>
<protein>
    <submittedName>
        <fullName evidence="2">Uncharacterized protein</fullName>
    </submittedName>
</protein>
<comment type="caution">
    <text evidence="2">The sequence shown here is derived from an EMBL/GenBank/DDBJ whole genome shotgun (WGS) entry which is preliminary data.</text>
</comment>
<dbReference type="EMBL" id="JAULSV010000001">
    <property type="protein sequence ID" value="KAK0658072.1"/>
    <property type="molecule type" value="Genomic_DNA"/>
</dbReference>
<keyword evidence="3" id="KW-1185">Reference proteome</keyword>
<feature type="region of interest" description="Disordered" evidence="1">
    <location>
        <begin position="65"/>
        <end position="101"/>
    </location>
</feature>
<sequence length="206" mass="23037">MCASTGRARISRCSLSGIGGMPRRGGTANTCTTCCLMRLRTGSQASSTLPLAMWLTMWRTRHGFSSSRPRVQVPGGWGPPKRPANRWVGHPSSRRSRRWGSSSKARRRFRVSMSCRHYVDRRLRTASRLAIVCGQSLFGCRPRWTGRVRAATRSKRRSGEVPGTCRLVLRLSCRQVANLLALWVVPSVARQTQMCSLSDPLSFFVI</sequence>
<evidence type="ECO:0000313" key="3">
    <source>
        <dbReference type="Proteomes" id="UP001174936"/>
    </source>
</evidence>
<feature type="compositionally biased region" description="Basic residues" evidence="1">
    <location>
        <begin position="92"/>
        <end position="101"/>
    </location>
</feature>
<dbReference type="Proteomes" id="UP001174936">
    <property type="component" value="Unassembled WGS sequence"/>
</dbReference>
<reference evidence="2" key="1">
    <citation type="submission" date="2023-06" db="EMBL/GenBank/DDBJ databases">
        <title>Genome-scale phylogeny and comparative genomics of the fungal order Sordariales.</title>
        <authorList>
            <consortium name="Lawrence Berkeley National Laboratory"/>
            <person name="Hensen N."/>
            <person name="Bonometti L."/>
            <person name="Westerberg I."/>
            <person name="Brannstrom I.O."/>
            <person name="Guillou S."/>
            <person name="Cros-Aarteil S."/>
            <person name="Calhoun S."/>
            <person name="Haridas S."/>
            <person name="Kuo A."/>
            <person name="Mondo S."/>
            <person name="Pangilinan J."/>
            <person name="Riley R."/>
            <person name="Labutti K."/>
            <person name="Andreopoulos B."/>
            <person name="Lipzen A."/>
            <person name="Chen C."/>
            <person name="Yanf M."/>
            <person name="Daum C."/>
            <person name="Ng V."/>
            <person name="Clum A."/>
            <person name="Steindorff A."/>
            <person name="Ohm R."/>
            <person name="Martin F."/>
            <person name="Silar P."/>
            <person name="Natvig D."/>
            <person name="Lalanne C."/>
            <person name="Gautier V."/>
            <person name="Ament-Velasquez S.L."/>
            <person name="Kruys A."/>
            <person name="Hutchinson M.I."/>
            <person name="Powell A.J."/>
            <person name="Barry K."/>
            <person name="Miller A.N."/>
            <person name="Grigoriev I.V."/>
            <person name="Debuchy R."/>
            <person name="Gladieux P."/>
            <person name="Thoren M.H."/>
            <person name="Johannesson H."/>
        </authorList>
    </citation>
    <scope>NUCLEOTIDE SEQUENCE</scope>
    <source>
        <strain evidence="2">SMH2532-1</strain>
    </source>
</reference>
<dbReference type="AlphaFoldDB" id="A0AA40D198"/>
<proteinExistence type="predicted"/>
<evidence type="ECO:0000256" key="1">
    <source>
        <dbReference type="SAM" id="MobiDB-lite"/>
    </source>
</evidence>
<evidence type="ECO:0000313" key="2">
    <source>
        <dbReference type="EMBL" id="KAK0658072.1"/>
    </source>
</evidence>
<gene>
    <name evidence="2" type="ORF">B0T16DRAFT_489078</name>
</gene>
<name>A0AA40D198_9PEZI</name>